<feature type="compositionally biased region" description="Low complexity" evidence="1">
    <location>
        <begin position="108"/>
        <end position="124"/>
    </location>
</feature>
<gene>
    <name evidence="2" type="ORF">KOEU_23590</name>
</gene>
<evidence type="ECO:0000313" key="3">
    <source>
        <dbReference type="Proteomes" id="UP000037566"/>
    </source>
</evidence>
<proteinExistence type="predicted"/>
<dbReference type="PATRIC" id="fig|33995.3.peg.2629"/>
<name>A0A0M0EFU7_KOMEU</name>
<dbReference type="InterPro" id="IPR031480">
    <property type="entry name" value="CcpAX"/>
</dbReference>
<sequence length="342" mass="36306">MSSANNEAAGAQPPRPDVDMDNPQDVARMLTAGYGLSGEGFHYRSFRSLVRDMPVADPEESVHEDMHAYTQDHYAEPEQPAPVAEPEPVAPPVVASPPPAPPPPPVVPEVVHAPRPSVAETVAPAPAPPPVAPEVVHTPQPPVAETVAPPPPPPPPPPETVVRPAPQPKPVAPAADVVQAGGQERRGLPPFTEAPATPVRPRPAPVQSAPFTVEAPEPVVTATDDWAPVPKAQQRRGQRPTGPGFFFAKAGDRTQMARLFQSPPVPTSPPVPKPVSKVTTMTKLDKNTWNKSAGRPSAPTDNSPTLTEVFMTLGGRATDRLIPKPSLREALLRKREEENGES</sequence>
<reference evidence="2" key="1">
    <citation type="submission" date="2015-08" db="EMBL/GenBank/DDBJ databases">
        <title>Draft genome sequence of Komagataeibacter europaeus CECT 8546 a cellulose producer strain from vinegar produced by the traditional method.</title>
        <authorList>
            <person name="Poehlein A."/>
            <person name="Valera M.J."/>
            <person name="Haack F.S."/>
            <person name="Mas A."/>
            <person name="Daniel R."/>
            <person name="Streit W.R."/>
            <person name="Mateo E."/>
        </authorList>
    </citation>
    <scope>NUCLEOTIDE SEQUENCE [LARGE SCALE GENOMIC DNA]</scope>
    <source>
        <strain evidence="2">CECT 8546</strain>
    </source>
</reference>
<feature type="region of interest" description="Disordered" evidence="1">
    <location>
        <begin position="284"/>
        <end position="306"/>
    </location>
</feature>
<dbReference type="RefSeq" id="WP_235450453.1">
    <property type="nucleotide sequence ID" value="NZ_LHUQ01000014.1"/>
</dbReference>
<feature type="compositionally biased region" description="Low complexity" evidence="1">
    <location>
        <begin position="133"/>
        <end position="147"/>
    </location>
</feature>
<keyword evidence="3" id="KW-1185">Reference proteome</keyword>
<feature type="compositionally biased region" description="Pro residues" evidence="1">
    <location>
        <begin position="79"/>
        <end position="107"/>
    </location>
</feature>
<accession>A0A0M0EFU7</accession>
<organism evidence="2 3">
    <name type="scientific">Komagataeibacter europaeus</name>
    <name type="common">Gluconacetobacter europaeus</name>
    <dbReference type="NCBI Taxonomy" id="33995"/>
    <lineage>
        <taxon>Bacteria</taxon>
        <taxon>Pseudomonadati</taxon>
        <taxon>Pseudomonadota</taxon>
        <taxon>Alphaproteobacteria</taxon>
        <taxon>Acetobacterales</taxon>
        <taxon>Acetobacteraceae</taxon>
        <taxon>Komagataeibacter</taxon>
    </lineage>
</organism>
<evidence type="ECO:0000256" key="1">
    <source>
        <dbReference type="SAM" id="MobiDB-lite"/>
    </source>
</evidence>
<feature type="region of interest" description="Disordered" evidence="1">
    <location>
        <begin position="72"/>
        <end position="248"/>
    </location>
</feature>
<dbReference type="EMBL" id="LHUQ01000014">
    <property type="protein sequence ID" value="KON64137.1"/>
    <property type="molecule type" value="Genomic_DNA"/>
</dbReference>
<protein>
    <submittedName>
        <fullName evidence="2">Uncharacterized protein</fullName>
    </submittedName>
</protein>
<comment type="caution">
    <text evidence="2">The sequence shown here is derived from an EMBL/GenBank/DDBJ whole genome shotgun (WGS) entry which is preliminary data.</text>
</comment>
<evidence type="ECO:0000313" key="2">
    <source>
        <dbReference type="EMBL" id="KON64137.1"/>
    </source>
</evidence>
<dbReference type="Pfam" id="PF17040">
    <property type="entry name" value="CBP_CCPA"/>
    <property type="match status" value="1"/>
</dbReference>
<feature type="region of interest" description="Disordered" evidence="1">
    <location>
        <begin position="1"/>
        <end position="24"/>
    </location>
</feature>
<dbReference type="Proteomes" id="UP000037566">
    <property type="component" value="Unassembled WGS sequence"/>
</dbReference>
<feature type="compositionally biased region" description="Pro residues" evidence="1">
    <location>
        <begin position="148"/>
        <end position="171"/>
    </location>
</feature>
<dbReference type="STRING" id="33995.KOEU_23590"/>
<dbReference type="AlphaFoldDB" id="A0A0M0EFU7"/>